<gene>
    <name evidence="2" type="ORF">TH3_04910</name>
</gene>
<keyword evidence="1" id="KW-0812">Transmembrane</keyword>
<accession>A0AB72UAF5</accession>
<dbReference type="Proteomes" id="UP000007127">
    <property type="component" value="Chromosome"/>
</dbReference>
<dbReference type="PANTHER" id="PTHR41795:SF1">
    <property type="entry name" value="EXOPOLYSACCHARIDE SYNTHESIS PROTEIN"/>
    <property type="match status" value="1"/>
</dbReference>
<protein>
    <submittedName>
        <fullName evidence="2">Exopolysaccharide synthesis exoD</fullName>
    </submittedName>
</protein>
<name>A0AB72UAF5_9PROT</name>
<evidence type="ECO:0000313" key="3">
    <source>
        <dbReference type="Proteomes" id="UP000007127"/>
    </source>
</evidence>
<organism evidence="2 3">
    <name type="scientific">Thalassospira xiamenensis M-5 = DSM 17429</name>
    <dbReference type="NCBI Taxonomy" id="1123366"/>
    <lineage>
        <taxon>Bacteria</taxon>
        <taxon>Pseudomonadati</taxon>
        <taxon>Pseudomonadota</taxon>
        <taxon>Alphaproteobacteria</taxon>
        <taxon>Rhodospirillales</taxon>
        <taxon>Thalassospiraceae</taxon>
        <taxon>Thalassospira</taxon>
    </lineage>
</organism>
<dbReference type="GeneID" id="31926665"/>
<evidence type="ECO:0000313" key="2">
    <source>
        <dbReference type="EMBL" id="AJD51102.1"/>
    </source>
</evidence>
<sequence>MTDAEPVSVGEIVARIRDRAAAGQRTVSVDDMVSVLGRRSYGPFLFVPGLIGVTPLSGIPMVPAILAVIVAVFAIQIVLGRSHLWLPDILGRRSFDGAKVADAMARIEPVAEKLDRWFYGRLPGLTGRHGVRVAALVCVLLAALVPFFEMVPFAGMAPMSAIAAFGLAILVRDGALMLAAIFISLTSMAGLVWVLLAAV</sequence>
<dbReference type="PANTHER" id="PTHR41795">
    <property type="entry name" value="EXOPOLYSACCHARIDE SYNTHESIS PROTEIN"/>
    <property type="match status" value="1"/>
</dbReference>
<dbReference type="KEGG" id="txi:TH3_04910"/>
<evidence type="ECO:0000256" key="1">
    <source>
        <dbReference type="SAM" id="Phobius"/>
    </source>
</evidence>
<dbReference type="AlphaFoldDB" id="A0AB72UAF5"/>
<keyword evidence="1" id="KW-1133">Transmembrane helix</keyword>
<reference evidence="2 3" key="1">
    <citation type="journal article" date="2012" name="J. Bacteriol.">
        <title>Genome sequence of Thalassospira xiamenensis type strain M-5.</title>
        <authorList>
            <person name="Lai Q."/>
            <person name="Shao Z."/>
        </authorList>
    </citation>
    <scope>NUCLEOTIDE SEQUENCE [LARGE SCALE GENOMIC DNA]</scope>
    <source>
        <strain evidence="2 3">M-5</strain>
    </source>
</reference>
<proteinExistence type="predicted"/>
<dbReference type="EMBL" id="CP004388">
    <property type="protein sequence ID" value="AJD51102.1"/>
    <property type="molecule type" value="Genomic_DNA"/>
</dbReference>
<feature type="transmembrane region" description="Helical" evidence="1">
    <location>
        <begin position="178"/>
        <end position="198"/>
    </location>
</feature>
<dbReference type="InterPro" id="IPR010331">
    <property type="entry name" value="ExoD"/>
</dbReference>
<dbReference type="PIRSF" id="PIRSF033239">
    <property type="entry name" value="ExoD"/>
    <property type="match status" value="1"/>
</dbReference>
<feature type="transmembrane region" description="Helical" evidence="1">
    <location>
        <begin position="130"/>
        <end position="147"/>
    </location>
</feature>
<dbReference type="RefSeq" id="WP_007092312.1">
    <property type="nucleotide sequence ID" value="NZ_CP004388.1"/>
</dbReference>
<keyword evidence="1" id="KW-0472">Membrane</keyword>
<dbReference type="Pfam" id="PF06055">
    <property type="entry name" value="ExoD"/>
    <property type="match status" value="1"/>
</dbReference>